<evidence type="ECO:0000256" key="2">
    <source>
        <dbReference type="SAM" id="MobiDB-lite"/>
    </source>
</evidence>
<dbReference type="Pfam" id="PF26633">
    <property type="entry name" value="DUF8206"/>
    <property type="match status" value="1"/>
</dbReference>
<keyword evidence="1" id="KW-0175">Coiled coil</keyword>
<dbReference type="InterPro" id="IPR025662">
    <property type="entry name" value="Sigma_54_int_dom_ATP-bd_1"/>
</dbReference>
<feature type="domain" description="DUF7656" evidence="3">
    <location>
        <begin position="496"/>
        <end position="583"/>
    </location>
</feature>
<organism evidence="5 6">
    <name type="scientific">Acrobeloides nanus</name>
    <dbReference type="NCBI Taxonomy" id="290746"/>
    <lineage>
        <taxon>Eukaryota</taxon>
        <taxon>Metazoa</taxon>
        <taxon>Ecdysozoa</taxon>
        <taxon>Nematoda</taxon>
        <taxon>Chromadorea</taxon>
        <taxon>Rhabditida</taxon>
        <taxon>Tylenchina</taxon>
        <taxon>Cephalobomorpha</taxon>
        <taxon>Cephaloboidea</taxon>
        <taxon>Cephalobidae</taxon>
        <taxon>Acrobeloides</taxon>
    </lineage>
</organism>
<evidence type="ECO:0000259" key="4">
    <source>
        <dbReference type="Pfam" id="PF26633"/>
    </source>
</evidence>
<dbReference type="WBParaSite" id="ACRNAN_scaffold5828.g18583.t1">
    <property type="protein sequence ID" value="ACRNAN_scaffold5828.g18583.t1"/>
    <property type="gene ID" value="ACRNAN_scaffold5828.g18583"/>
</dbReference>
<feature type="compositionally biased region" description="Low complexity" evidence="2">
    <location>
        <begin position="1352"/>
        <end position="1368"/>
    </location>
</feature>
<dbReference type="InterPro" id="IPR058519">
    <property type="entry name" value="DUF8206"/>
</dbReference>
<dbReference type="SUPFAM" id="SSF52540">
    <property type="entry name" value="P-loop containing nucleoside triphosphate hydrolases"/>
    <property type="match status" value="1"/>
</dbReference>
<evidence type="ECO:0000256" key="1">
    <source>
        <dbReference type="SAM" id="Coils"/>
    </source>
</evidence>
<dbReference type="Gene3D" id="3.40.50.300">
    <property type="entry name" value="P-loop containing nucleotide triphosphate hydrolases"/>
    <property type="match status" value="1"/>
</dbReference>
<dbReference type="PANTHER" id="PTHR32046">
    <property type="entry name" value="G DOMAIN-CONTAINING PROTEIN"/>
    <property type="match status" value="1"/>
</dbReference>
<dbReference type="Proteomes" id="UP000887540">
    <property type="component" value="Unplaced"/>
</dbReference>
<keyword evidence="5" id="KW-1185">Reference proteome</keyword>
<dbReference type="InterPro" id="IPR056073">
    <property type="entry name" value="DUF7656"/>
</dbReference>
<name>A0A914E5I6_9BILA</name>
<dbReference type="PROSITE" id="PS00675">
    <property type="entry name" value="SIGMA54_INTERACT_1"/>
    <property type="match status" value="1"/>
</dbReference>
<dbReference type="Pfam" id="PF24676">
    <property type="entry name" value="DUF7656"/>
    <property type="match status" value="1"/>
</dbReference>
<feature type="region of interest" description="Disordered" evidence="2">
    <location>
        <begin position="1338"/>
        <end position="1383"/>
    </location>
</feature>
<evidence type="ECO:0000313" key="5">
    <source>
        <dbReference type="Proteomes" id="UP000887540"/>
    </source>
</evidence>
<dbReference type="PANTHER" id="PTHR32046:SF11">
    <property type="entry name" value="IMMUNE-ASSOCIATED NUCLEOTIDE-BINDING PROTEIN 10-LIKE"/>
    <property type="match status" value="1"/>
</dbReference>
<reference evidence="6" key="1">
    <citation type="submission" date="2022-11" db="UniProtKB">
        <authorList>
            <consortium name="WormBaseParasite"/>
        </authorList>
    </citation>
    <scope>IDENTIFICATION</scope>
</reference>
<feature type="coiled-coil region" evidence="1">
    <location>
        <begin position="1192"/>
        <end position="1222"/>
    </location>
</feature>
<dbReference type="InterPro" id="IPR027417">
    <property type="entry name" value="P-loop_NTPase"/>
</dbReference>
<proteinExistence type="predicted"/>
<accession>A0A914E5I6</accession>
<evidence type="ECO:0000313" key="6">
    <source>
        <dbReference type="WBParaSite" id="ACRNAN_scaffold5828.g18583.t1"/>
    </source>
</evidence>
<sequence>MDVDIDQIKVFVILLKLDDKNSVIDEKRFTLSIPANSNGQQLFERSMAHLSWETSDFSVKSFRKYIKEFEDYEDCQSLAGTIVEPMQKYEFRLKTASETKQKSLKPESSESTQDEEFDIIEQNVSFSQHHSMKNEPSEDEIVCKENLKRKSLGRRHEFGELYNAITDNFLGSSLLEGTRCPLAAIQSEPIGKTNVEILDNLSLKGKITLLQLEDELAVDKLNLSHPKFEPIIKSKADFVDNSATHIVVGVEYGIVMPMTIGFDWTKYPLENVDQFNEYVNTSIGLLQDKLKGKTVFLIENSIELFFKHCASVSVFMDDQRSPTTLKDLSLTEAINKILGYSKSLKFENNNRGIPIGYQLQPLFALFKNKSSNLQKFHLISQIDQLETISAFIQLFKFLDRLAYFSSFLQKNEAKLNHSVISNALRFQADIHSEAEIIKKKLQSDVKEIRMGRSCTASLHRINEGCTTLIEKITLFLTNKDNSSLKKRIDFINKLISEKSILYVGKDDRWQDQLNDQEDYYVFFASLENRDHDLEGCIDHLWSLLNHGKLCMFVDQEVTQGRFPGQNRLCLYQQGHCFIEDMIKLKNIEEYFCLAMPSMKFVPARSPNNAVELTMKCPNSIYGSCDPAPCPWMCHYCGDTLKFGFDGFFYCGCGKAPSDAYSYHCNDLRHGIDYVSFEQEDLTQEIGKMKPHRVLNILLLGETGVGKSTFINGFTNYLNFLTLEQAQISNPFCLIPCHFKLIDDNDQERLIKITNPDSRECLEEGQSSTQDPLAHVFEARNMTIRLIDTPGIGDVRGVDQDKKNMDAILRYIENVDEIHGICILLKSNNARLNVIFKFCMNELLSHLHKDAAKNIVFCFTNTSGTFYRPGDTLTTLKKHLENLKEGKILEEGQSSTQGPLASGGIEVPLKYFCFDNEAFRFLMACQNEKDQLKYQESWERAESETVRLLDYICQLDPHPVRDTVSVNEARRIILTLAKPMAEITSSIQSNIRAIEAKRSELATLNGSEQDLQRRLMIPQITVVAQQLDYPRTVCTSESCTDTKALPNTNVVQTIYVTHCHVHCNLDGVLREMFPNPKLLDCVAIEDEHCRCCGCRWELHMHITYDQEIVEAMIEDPNVRRLLDTNQNSKVAINEVIKNCDEQIICYKSEQERITDISVKFGSFLKKNAMMTYNDAYEAYVNHLIEEEKRRADHLQDKEKVRRLEKMIEEYREKRRVIQETGREGSNVSITPEAIHSALRDLFNLPLTGDNIKHLFETASDAQRQHFIHAEQRFQPEPMDVPDGDEALIELLKPGQKNTAFFVHGSPSLLKRAYNKLVNLPWPFKKNEEKKNKMRTIPVQHLQSGGYYNPNRPGSSKGQQQNKPQQNYQYLNKPPEDTSSWYSYF</sequence>
<evidence type="ECO:0000259" key="3">
    <source>
        <dbReference type="Pfam" id="PF24676"/>
    </source>
</evidence>
<feature type="domain" description="DUF8206" evidence="4">
    <location>
        <begin position="1025"/>
        <end position="1104"/>
    </location>
</feature>
<protein>
    <submittedName>
        <fullName evidence="6">G domain-containing protein</fullName>
    </submittedName>
</protein>